<dbReference type="KEGG" id="xau:Xaut_0985"/>
<reference evidence="2 3" key="1">
    <citation type="submission" date="2007-07" db="EMBL/GenBank/DDBJ databases">
        <title>Complete sequence of chromosome of Xanthobacter autotrophicus Py2.</title>
        <authorList>
            <consortium name="US DOE Joint Genome Institute"/>
            <person name="Copeland A."/>
            <person name="Lucas S."/>
            <person name="Lapidus A."/>
            <person name="Barry K."/>
            <person name="Glavina del Rio T."/>
            <person name="Hammon N."/>
            <person name="Israni S."/>
            <person name="Dalin E."/>
            <person name="Tice H."/>
            <person name="Pitluck S."/>
            <person name="Sims D."/>
            <person name="Brettin T."/>
            <person name="Bruce D."/>
            <person name="Detter J.C."/>
            <person name="Han C."/>
            <person name="Tapia R."/>
            <person name="Brainard J."/>
            <person name="Schmutz J."/>
            <person name="Larimer F."/>
            <person name="Land M."/>
            <person name="Hauser L."/>
            <person name="Kyrpides N."/>
            <person name="Kim E."/>
            <person name="Ensigns S.A."/>
            <person name="Richardson P."/>
        </authorList>
    </citation>
    <scope>NUCLEOTIDE SEQUENCE [LARGE SCALE GENOMIC DNA]</scope>
    <source>
        <strain evidence="3">ATCC BAA-1158 / Py2</strain>
    </source>
</reference>
<name>A7IDZ3_XANP2</name>
<sequence>MKLMSSIDTSSLDAPAQNAALPAARLGWALAALQALIYGSFVATFIIHPATMTRALAPGLSVTVALVFGLCVVFSTIALAGLYVLIANRTASGRGE</sequence>
<evidence type="ECO:0000313" key="3">
    <source>
        <dbReference type="Proteomes" id="UP000002417"/>
    </source>
</evidence>
<keyword evidence="1" id="KW-0812">Transmembrane</keyword>
<dbReference type="HOGENOM" id="CLU_2358965_0_0_5"/>
<evidence type="ECO:0000256" key="1">
    <source>
        <dbReference type="SAM" id="Phobius"/>
    </source>
</evidence>
<keyword evidence="3" id="KW-1185">Reference proteome</keyword>
<evidence type="ECO:0000313" key="2">
    <source>
        <dbReference type="EMBL" id="ABS66236.1"/>
    </source>
</evidence>
<feature type="transmembrane region" description="Helical" evidence="1">
    <location>
        <begin position="60"/>
        <end position="86"/>
    </location>
</feature>
<accession>A7IDZ3</accession>
<feature type="transmembrane region" description="Helical" evidence="1">
    <location>
        <begin position="26"/>
        <end position="48"/>
    </location>
</feature>
<organism evidence="2 3">
    <name type="scientific">Xanthobacter autotrophicus (strain ATCC BAA-1158 / Py2)</name>
    <dbReference type="NCBI Taxonomy" id="78245"/>
    <lineage>
        <taxon>Bacteria</taxon>
        <taxon>Pseudomonadati</taxon>
        <taxon>Pseudomonadota</taxon>
        <taxon>Alphaproteobacteria</taxon>
        <taxon>Hyphomicrobiales</taxon>
        <taxon>Xanthobacteraceae</taxon>
        <taxon>Xanthobacter</taxon>
    </lineage>
</organism>
<dbReference type="STRING" id="78245.Xaut_0985"/>
<keyword evidence="1" id="KW-1133">Transmembrane helix</keyword>
<proteinExistence type="predicted"/>
<evidence type="ECO:0008006" key="4">
    <source>
        <dbReference type="Google" id="ProtNLM"/>
    </source>
</evidence>
<dbReference type="Proteomes" id="UP000002417">
    <property type="component" value="Chromosome"/>
</dbReference>
<gene>
    <name evidence="2" type="ordered locus">Xaut_0985</name>
</gene>
<dbReference type="AlphaFoldDB" id="A7IDZ3"/>
<dbReference type="EMBL" id="CP000781">
    <property type="protein sequence ID" value="ABS66236.1"/>
    <property type="molecule type" value="Genomic_DNA"/>
</dbReference>
<dbReference type="Pfam" id="PF04341">
    <property type="entry name" value="DUF485"/>
    <property type="match status" value="1"/>
</dbReference>
<dbReference type="InterPro" id="IPR007436">
    <property type="entry name" value="DUF485"/>
</dbReference>
<protein>
    <recommendedName>
        <fullName evidence="4">DUF485 domain-containing protein</fullName>
    </recommendedName>
</protein>
<keyword evidence="1" id="KW-0472">Membrane</keyword>